<evidence type="ECO:0000313" key="2">
    <source>
        <dbReference type="Proteomes" id="UP000813462"/>
    </source>
</evidence>
<reference evidence="1" key="1">
    <citation type="journal article" date="2021" name="Front. Plant Sci.">
        <title>Chromosome-Scale Genome Assembly for Chinese Sour Jujube and Insights Into Its Genome Evolution and Domestication Signature.</title>
        <authorList>
            <person name="Shen L.-Y."/>
            <person name="Luo H."/>
            <person name="Wang X.-L."/>
            <person name="Wang X.-M."/>
            <person name="Qiu X.-J."/>
            <person name="Liu H."/>
            <person name="Zhou S.-S."/>
            <person name="Jia K.-H."/>
            <person name="Nie S."/>
            <person name="Bao Y.-T."/>
            <person name="Zhang R.-G."/>
            <person name="Yun Q.-Z."/>
            <person name="Chai Y.-H."/>
            <person name="Lu J.-Y."/>
            <person name="Li Y."/>
            <person name="Zhao S.-W."/>
            <person name="Mao J.-F."/>
            <person name="Jia S.-G."/>
            <person name="Mao Y.-M."/>
        </authorList>
    </citation>
    <scope>NUCLEOTIDE SEQUENCE</scope>
    <source>
        <strain evidence="1">AT0</strain>
        <tissue evidence="1">Leaf</tissue>
    </source>
</reference>
<gene>
    <name evidence="1" type="ORF">FEM48_Zijuj09G0044900</name>
</gene>
<name>A0A978UQW8_ZIZJJ</name>
<accession>A0A978UQW8</accession>
<dbReference type="EMBL" id="JAEACU010000009">
    <property type="protein sequence ID" value="KAH7517268.1"/>
    <property type="molecule type" value="Genomic_DNA"/>
</dbReference>
<proteinExistence type="predicted"/>
<organism evidence="1 2">
    <name type="scientific">Ziziphus jujuba var. spinosa</name>
    <dbReference type="NCBI Taxonomy" id="714518"/>
    <lineage>
        <taxon>Eukaryota</taxon>
        <taxon>Viridiplantae</taxon>
        <taxon>Streptophyta</taxon>
        <taxon>Embryophyta</taxon>
        <taxon>Tracheophyta</taxon>
        <taxon>Spermatophyta</taxon>
        <taxon>Magnoliopsida</taxon>
        <taxon>eudicotyledons</taxon>
        <taxon>Gunneridae</taxon>
        <taxon>Pentapetalae</taxon>
        <taxon>rosids</taxon>
        <taxon>fabids</taxon>
        <taxon>Rosales</taxon>
        <taxon>Rhamnaceae</taxon>
        <taxon>Paliureae</taxon>
        <taxon>Ziziphus</taxon>
    </lineage>
</organism>
<sequence length="73" mass="7977">MRITRGPDAEQVLLTKNERGNTPLNFAASMGNMKMCGCIASVNPSLIVIFSTGDPKEQNKRDTEECNATLFSL</sequence>
<dbReference type="Proteomes" id="UP000813462">
    <property type="component" value="Unassembled WGS sequence"/>
</dbReference>
<protein>
    <submittedName>
        <fullName evidence="1">Uncharacterized protein</fullName>
    </submittedName>
</protein>
<comment type="caution">
    <text evidence="1">The sequence shown here is derived from an EMBL/GenBank/DDBJ whole genome shotgun (WGS) entry which is preliminary data.</text>
</comment>
<dbReference type="AlphaFoldDB" id="A0A978UQW8"/>
<evidence type="ECO:0000313" key="1">
    <source>
        <dbReference type="EMBL" id="KAH7517268.1"/>
    </source>
</evidence>